<dbReference type="Proteomes" id="UP000313849">
    <property type="component" value="Unassembled WGS sequence"/>
</dbReference>
<organism evidence="2 3">
    <name type="scientific">Miniimonas arenae</name>
    <dbReference type="NCBI Taxonomy" id="676201"/>
    <lineage>
        <taxon>Bacteria</taxon>
        <taxon>Bacillati</taxon>
        <taxon>Actinomycetota</taxon>
        <taxon>Actinomycetes</taxon>
        <taxon>Micrococcales</taxon>
        <taxon>Beutenbergiaceae</taxon>
        <taxon>Miniimonas</taxon>
    </lineage>
</organism>
<feature type="transmembrane region" description="Helical" evidence="1">
    <location>
        <begin position="186"/>
        <end position="207"/>
    </location>
</feature>
<gene>
    <name evidence="2" type="ORF">FH969_13405</name>
</gene>
<reference evidence="2 3" key="1">
    <citation type="submission" date="2019-06" db="EMBL/GenBank/DDBJ databases">
        <title>Draft genome sequence of Miniimonas arenae KCTC 19750T isolated from sea sand.</title>
        <authorList>
            <person name="Park S.-J."/>
        </authorList>
    </citation>
    <scope>NUCLEOTIDE SEQUENCE [LARGE SCALE GENOMIC DNA]</scope>
    <source>
        <strain evidence="2 3">KCTC 19750</strain>
    </source>
</reference>
<keyword evidence="1" id="KW-0812">Transmembrane</keyword>
<keyword evidence="1" id="KW-0472">Membrane</keyword>
<evidence type="ECO:0000313" key="2">
    <source>
        <dbReference type="EMBL" id="TNU73053.1"/>
    </source>
</evidence>
<dbReference type="EMBL" id="VENP01000068">
    <property type="protein sequence ID" value="TNU73053.1"/>
    <property type="molecule type" value="Genomic_DNA"/>
</dbReference>
<dbReference type="RefSeq" id="WP_139987625.1">
    <property type="nucleotide sequence ID" value="NZ_VENP01000068.1"/>
</dbReference>
<dbReference type="InterPro" id="IPR009781">
    <property type="entry name" value="DUF1345"/>
</dbReference>
<proteinExistence type="predicted"/>
<keyword evidence="1" id="KW-1133">Transmembrane helix</keyword>
<feature type="transmembrane region" description="Helical" evidence="1">
    <location>
        <begin position="37"/>
        <end position="58"/>
    </location>
</feature>
<dbReference type="Pfam" id="PF07077">
    <property type="entry name" value="DUF1345"/>
    <property type="match status" value="1"/>
</dbReference>
<keyword evidence="3" id="KW-1185">Reference proteome</keyword>
<feature type="transmembrane region" description="Helical" evidence="1">
    <location>
        <begin position="12"/>
        <end position="31"/>
    </location>
</feature>
<accession>A0A5C5B7U6</accession>
<feature type="transmembrane region" description="Helical" evidence="1">
    <location>
        <begin position="106"/>
        <end position="127"/>
    </location>
</feature>
<protein>
    <submittedName>
        <fullName evidence="2">DUF1345 domain-containing protein</fullName>
    </submittedName>
</protein>
<comment type="caution">
    <text evidence="2">The sequence shown here is derived from an EMBL/GenBank/DDBJ whole genome shotgun (WGS) entry which is preliminary data.</text>
</comment>
<evidence type="ECO:0000256" key="1">
    <source>
        <dbReference type="SAM" id="Phobius"/>
    </source>
</evidence>
<dbReference type="AlphaFoldDB" id="A0A5C5B7U6"/>
<dbReference type="OrthoDB" id="64737at2"/>
<sequence length="208" mass="21546">MSVRRRADVPASVRLAVSVVAGVVAALLPTWQTLVGALLGGWAVCGALYCGWTLAVVLPMDAGATASHATREEPTRVGAHLVVGVASLASVVGAGVLLVAHQRAGSVVAALLAVVVSWLAVHTSAALRYARLYYVPPVGGVDFHQSEPPRYTDFAYMAFTVGMSFAISDTDLASSRMRQRALLHALQAYVLGTVIVALTVNLVAGLAG</sequence>
<evidence type="ECO:0000313" key="3">
    <source>
        <dbReference type="Proteomes" id="UP000313849"/>
    </source>
</evidence>
<name>A0A5C5B7U6_9MICO</name>
<feature type="transmembrane region" description="Helical" evidence="1">
    <location>
        <begin position="79"/>
        <end position="100"/>
    </location>
</feature>